<protein>
    <submittedName>
        <fullName evidence="1">SNF2 family N-terminal and Helicase conserved C-terminal domain-containing protein</fullName>
    </submittedName>
</protein>
<accession>A0A146KLU8</accession>
<feature type="non-terminal residue" evidence="1">
    <location>
        <position position="1"/>
    </location>
</feature>
<keyword evidence="1" id="KW-0547">Nucleotide-binding</keyword>
<evidence type="ECO:0000313" key="1">
    <source>
        <dbReference type="EMBL" id="JAP96495.1"/>
    </source>
</evidence>
<gene>
    <name evidence="1" type="ORF">TPC1_10150</name>
</gene>
<sequence length="300" mass="34966">GLVQIFSDQMFTDLINQQQFEPALIDQTFNLHCMPNFEFTSLPYCCEVFKNLKEKNYLVEKYGIMHPLLEDKYQVLYSNAGNVFNFNESMQQYLCDLTTCQLTHQTQIQKTNDFEAEAEVKTEPLNEQNLEVEKIEPKTIKELTLPDHSTITIEYKKSALPTYGYFNQSAPSLALEQLRDRCRKMKKMMDTCKKNLIRRYRVNKNANQINSECTRAKKIVSDFEQLKKKILSEGKSVKIRRWTGQRRVKDSVIQSSAVASTINQRLDETEALVKDMCQNLFLNEEELAQQNAPESDLKIK</sequence>
<keyword evidence="1" id="KW-0378">Hydrolase</keyword>
<keyword evidence="1" id="KW-0067">ATP-binding</keyword>
<proteinExistence type="predicted"/>
<feature type="non-terminal residue" evidence="1">
    <location>
        <position position="300"/>
    </location>
</feature>
<reference evidence="1" key="1">
    <citation type="submission" date="2015-07" db="EMBL/GenBank/DDBJ databases">
        <title>Adaptation to a free-living lifestyle via gene acquisitions in the diplomonad Trepomonas sp. PC1.</title>
        <authorList>
            <person name="Xu F."/>
            <person name="Jerlstrom-Hultqvist J."/>
            <person name="Kolisko M."/>
            <person name="Simpson A.G.B."/>
            <person name="Roger A.J."/>
            <person name="Svard S.G."/>
            <person name="Andersson J.O."/>
        </authorList>
    </citation>
    <scope>NUCLEOTIDE SEQUENCE</scope>
    <source>
        <strain evidence="1">PC1</strain>
    </source>
</reference>
<dbReference type="EMBL" id="GDID01000111">
    <property type="protein sequence ID" value="JAP96495.1"/>
    <property type="molecule type" value="Transcribed_RNA"/>
</dbReference>
<name>A0A146KLU8_9EUKA</name>
<dbReference type="AlphaFoldDB" id="A0A146KLU8"/>
<dbReference type="GO" id="GO:0004386">
    <property type="term" value="F:helicase activity"/>
    <property type="evidence" value="ECO:0007669"/>
    <property type="project" value="UniProtKB-KW"/>
</dbReference>
<organism evidence="1">
    <name type="scientific">Trepomonas sp. PC1</name>
    <dbReference type="NCBI Taxonomy" id="1076344"/>
    <lineage>
        <taxon>Eukaryota</taxon>
        <taxon>Metamonada</taxon>
        <taxon>Diplomonadida</taxon>
        <taxon>Hexamitidae</taxon>
        <taxon>Hexamitinae</taxon>
        <taxon>Trepomonas</taxon>
    </lineage>
</organism>
<keyword evidence="1" id="KW-0347">Helicase</keyword>